<comment type="caution">
    <text evidence="3">The sequence shown here is derived from an EMBL/GenBank/DDBJ whole genome shotgun (WGS) entry which is preliminary data.</text>
</comment>
<reference evidence="3 4" key="1">
    <citation type="journal article" date="2018" name="Nat. Ecol. Evol.">
        <title>Genomic signatures of mitonuclear coevolution across populations of Tigriopus californicus.</title>
        <authorList>
            <person name="Barreto F.S."/>
            <person name="Watson E.T."/>
            <person name="Lima T.G."/>
            <person name="Willett C.S."/>
            <person name="Edmands S."/>
            <person name="Li W."/>
            <person name="Burton R.S."/>
        </authorList>
    </citation>
    <scope>NUCLEOTIDE SEQUENCE [LARGE SCALE GENOMIC DNA]</scope>
    <source>
        <strain evidence="3 4">San Diego</strain>
    </source>
</reference>
<organism evidence="3 4">
    <name type="scientific">Tigriopus californicus</name>
    <name type="common">Marine copepod</name>
    <dbReference type="NCBI Taxonomy" id="6832"/>
    <lineage>
        <taxon>Eukaryota</taxon>
        <taxon>Metazoa</taxon>
        <taxon>Ecdysozoa</taxon>
        <taxon>Arthropoda</taxon>
        <taxon>Crustacea</taxon>
        <taxon>Multicrustacea</taxon>
        <taxon>Hexanauplia</taxon>
        <taxon>Copepoda</taxon>
        <taxon>Harpacticoida</taxon>
        <taxon>Harpacticidae</taxon>
        <taxon>Tigriopus</taxon>
    </lineage>
</organism>
<protein>
    <recommendedName>
        <fullName evidence="2">PX domain-containing protein</fullName>
    </recommendedName>
</protein>
<dbReference type="InterPro" id="IPR001683">
    <property type="entry name" value="PX_dom"/>
</dbReference>
<dbReference type="PANTHER" id="PTHR22775:SF3">
    <property type="entry name" value="SORTING NEXIN-13"/>
    <property type="match status" value="1"/>
</dbReference>
<evidence type="ECO:0000256" key="1">
    <source>
        <dbReference type="SAM" id="Coils"/>
    </source>
</evidence>
<evidence type="ECO:0000313" key="3">
    <source>
        <dbReference type="EMBL" id="TRY61018.1"/>
    </source>
</evidence>
<dbReference type="EMBL" id="VCGU01000459">
    <property type="protein sequence ID" value="TRY61018.1"/>
    <property type="molecule type" value="Genomic_DNA"/>
</dbReference>
<proteinExistence type="predicted"/>
<keyword evidence="1" id="KW-0175">Coiled coil</keyword>
<dbReference type="AlphaFoldDB" id="A0A553N6G3"/>
<name>A0A553N6G3_TIGCA</name>
<feature type="coiled-coil region" evidence="1">
    <location>
        <begin position="212"/>
        <end position="239"/>
    </location>
</feature>
<dbReference type="STRING" id="6832.A0A553N6G3"/>
<dbReference type="InterPro" id="IPR036871">
    <property type="entry name" value="PX_dom_sf"/>
</dbReference>
<dbReference type="GO" id="GO:0035091">
    <property type="term" value="F:phosphatidylinositol binding"/>
    <property type="evidence" value="ECO:0007669"/>
    <property type="project" value="InterPro"/>
</dbReference>
<evidence type="ECO:0000259" key="2">
    <source>
        <dbReference type="PROSITE" id="PS50195"/>
    </source>
</evidence>
<sequence length="241" mass="28725">MLGFGEWVDKFGLGSLSIFNKGSQKHDQQQQRQHRHVVQPSIEQGIFSEKRISATIVGYEILHHQEKYAIFKIRVDNLSEWSVDTVPVWHIFRRYSEMLTLFQKIRTSFPLHPFEFPPRKWLGNQFDPLFLGRRIQRLQGFLSNVLDDPEVRDHEIVRHFFCFDAPPNRTSIPLEFDRAIFDTFEEVVHELREQLRAREILEATTHDQREMLKERDLELDVMRTEIDTLRRQKDSLLKALG</sequence>
<feature type="domain" description="PX" evidence="2">
    <location>
        <begin position="49"/>
        <end position="168"/>
    </location>
</feature>
<evidence type="ECO:0000313" key="4">
    <source>
        <dbReference type="Proteomes" id="UP000318571"/>
    </source>
</evidence>
<dbReference type="Pfam" id="PF00787">
    <property type="entry name" value="PX"/>
    <property type="match status" value="1"/>
</dbReference>
<keyword evidence="4" id="KW-1185">Reference proteome</keyword>
<dbReference type="SMART" id="SM00312">
    <property type="entry name" value="PX"/>
    <property type="match status" value="1"/>
</dbReference>
<dbReference type="SUPFAM" id="SSF64268">
    <property type="entry name" value="PX domain"/>
    <property type="match status" value="1"/>
</dbReference>
<accession>A0A553N6G3</accession>
<dbReference type="Gene3D" id="3.30.1520.10">
    <property type="entry name" value="Phox-like domain"/>
    <property type="match status" value="1"/>
</dbReference>
<gene>
    <name evidence="3" type="ORF">TCAL_07871</name>
</gene>
<dbReference type="OMA" id="FCRLNDK"/>
<dbReference type="PROSITE" id="PS50195">
    <property type="entry name" value="PX"/>
    <property type="match status" value="1"/>
</dbReference>
<dbReference type="Proteomes" id="UP000318571">
    <property type="component" value="Chromosome 8"/>
</dbReference>
<dbReference type="PANTHER" id="PTHR22775">
    <property type="entry name" value="SORTING NEXIN"/>
    <property type="match status" value="1"/>
</dbReference>